<name>N8YIP7_ACIGI</name>
<dbReference type="RefSeq" id="WP_004816831.1">
    <property type="nucleotide sequence ID" value="NZ_KB849454.1"/>
</dbReference>
<dbReference type="HOGENOM" id="CLU_139563_0_0_6"/>
<accession>N8YIP7</accession>
<feature type="signal peptide" evidence="1">
    <location>
        <begin position="1"/>
        <end position="21"/>
    </location>
</feature>
<sequence>MKLSSILFAISLFLLSAYCQASDSKPQSATIQQLRQFQQQDHFLPDNFLYTGIKNPQLKQKLNQNIADTSQAFIKLYESHTPPSKKQLLKILADGINQIDPYSLDTDDREQVAVSYEKFLDIIGLESSDGILNTWVYGEVINKLIEQKKSVKP</sequence>
<dbReference type="InterPro" id="IPR038360">
    <property type="entry name" value="DUF4844_sf"/>
</dbReference>
<evidence type="ECO:0000256" key="1">
    <source>
        <dbReference type="SAM" id="SignalP"/>
    </source>
</evidence>
<dbReference type="AlphaFoldDB" id="N8YIP7"/>
<dbReference type="Pfam" id="PF16133">
    <property type="entry name" value="DUF4844"/>
    <property type="match status" value="1"/>
</dbReference>
<evidence type="ECO:0000313" key="2">
    <source>
        <dbReference type="EMBL" id="ENV19120.1"/>
    </source>
</evidence>
<dbReference type="InterPro" id="IPR032301">
    <property type="entry name" value="DUF4844"/>
</dbReference>
<dbReference type="EMBL" id="APPJ01000001">
    <property type="protein sequence ID" value="ENV19120.1"/>
    <property type="molecule type" value="Genomic_DNA"/>
</dbReference>
<keyword evidence="3" id="KW-1185">Reference proteome</keyword>
<evidence type="ECO:0000313" key="3">
    <source>
        <dbReference type="Proteomes" id="UP000013148"/>
    </source>
</evidence>
<keyword evidence="1" id="KW-0732">Signal</keyword>
<evidence type="ECO:0008006" key="4">
    <source>
        <dbReference type="Google" id="ProtNLM"/>
    </source>
</evidence>
<protein>
    <recommendedName>
        <fullName evidence="4">DUF4844 domain-containing protein</fullName>
    </recommendedName>
</protein>
<dbReference type="Gene3D" id="1.20.1480.40">
    <property type="entry name" value="Uncharacterised protein PF16133, DUF4844"/>
    <property type="match status" value="1"/>
</dbReference>
<feature type="chain" id="PRO_5004137973" description="DUF4844 domain-containing protein" evidence="1">
    <location>
        <begin position="22"/>
        <end position="153"/>
    </location>
</feature>
<comment type="caution">
    <text evidence="2">The sequence shown here is derived from an EMBL/GenBank/DDBJ whole genome shotgun (WGS) entry which is preliminary data.</text>
</comment>
<dbReference type="PATRIC" id="fig|1217656.3.peg.212"/>
<reference evidence="2 3" key="1">
    <citation type="submission" date="2013-02" db="EMBL/GenBank/DDBJ databases">
        <title>The Genome Sequence of Acinetobacter guillouiae NIPH 991.</title>
        <authorList>
            <consortium name="The Broad Institute Genome Sequencing Platform"/>
            <consortium name="The Broad Institute Genome Sequencing Center for Infectious Disease"/>
            <person name="Cerqueira G."/>
            <person name="Feldgarden M."/>
            <person name="Courvalin P."/>
            <person name="Perichon B."/>
            <person name="Grillot-Courvalin C."/>
            <person name="Clermont D."/>
            <person name="Rocha E."/>
            <person name="Yoon E.-J."/>
            <person name="Nemec A."/>
            <person name="Walker B."/>
            <person name="Young S.K."/>
            <person name="Zeng Q."/>
            <person name="Gargeya S."/>
            <person name="Fitzgerald M."/>
            <person name="Haas B."/>
            <person name="Abouelleil A."/>
            <person name="Alvarado L."/>
            <person name="Arachchi H.M."/>
            <person name="Berlin A.M."/>
            <person name="Chapman S.B."/>
            <person name="Dewar J."/>
            <person name="Goldberg J."/>
            <person name="Griggs A."/>
            <person name="Gujja S."/>
            <person name="Hansen M."/>
            <person name="Howarth C."/>
            <person name="Imamovic A."/>
            <person name="Larimer J."/>
            <person name="McCowan C."/>
            <person name="Murphy C."/>
            <person name="Neiman D."/>
            <person name="Pearson M."/>
            <person name="Priest M."/>
            <person name="Roberts A."/>
            <person name="Saif S."/>
            <person name="Shea T."/>
            <person name="Sisk P."/>
            <person name="Sykes S."/>
            <person name="Wortman J."/>
            <person name="Nusbaum C."/>
            <person name="Birren B."/>
        </authorList>
    </citation>
    <scope>NUCLEOTIDE SEQUENCE [LARGE SCALE GENOMIC DNA]</scope>
    <source>
        <strain evidence="2 3">NIPH 991</strain>
    </source>
</reference>
<proteinExistence type="predicted"/>
<dbReference type="Proteomes" id="UP000013148">
    <property type="component" value="Unassembled WGS sequence"/>
</dbReference>
<gene>
    <name evidence="2" type="ORF">F964_00215</name>
</gene>
<dbReference type="eggNOG" id="ENOG50303NU">
    <property type="taxonomic scope" value="Bacteria"/>
</dbReference>
<organism evidence="2 3">
    <name type="scientific">Acinetobacter guillouiae NIPH 991</name>
    <dbReference type="NCBI Taxonomy" id="1217656"/>
    <lineage>
        <taxon>Bacteria</taxon>
        <taxon>Pseudomonadati</taxon>
        <taxon>Pseudomonadota</taxon>
        <taxon>Gammaproteobacteria</taxon>
        <taxon>Moraxellales</taxon>
        <taxon>Moraxellaceae</taxon>
        <taxon>Acinetobacter</taxon>
    </lineage>
</organism>